<evidence type="ECO:0008006" key="5">
    <source>
        <dbReference type="Google" id="ProtNLM"/>
    </source>
</evidence>
<evidence type="ECO:0000256" key="2">
    <source>
        <dbReference type="SAM" id="SignalP"/>
    </source>
</evidence>
<reference evidence="3 4" key="1">
    <citation type="submission" date="2019-09" db="EMBL/GenBank/DDBJ databases">
        <title>Polymorphobacter sp. isolated from a lake in China.</title>
        <authorList>
            <person name="Liu Z."/>
        </authorList>
    </citation>
    <scope>NUCLEOTIDE SEQUENCE [LARGE SCALE GENOMIC DNA]</scope>
    <source>
        <strain evidence="3 4">D40P</strain>
    </source>
</reference>
<dbReference type="RefSeq" id="WP_152578888.1">
    <property type="nucleotide sequence ID" value="NZ_JAATJI010000001.1"/>
</dbReference>
<comment type="caution">
    <text evidence="3">The sequence shown here is derived from an EMBL/GenBank/DDBJ whole genome shotgun (WGS) entry which is preliminary data.</text>
</comment>
<evidence type="ECO:0000313" key="3">
    <source>
        <dbReference type="EMBL" id="MQT18421.1"/>
    </source>
</evidence>
<sequence>MISKTLVIATMVAGLASSGAMAGQHKKSAKSAMNDQRAATRQLNEQQLASAGNYASTGSSPSAAQAPMSGQMGPDTSQPGVMPAPQVAPGAEQAPPPVTTPPTTPQ</sequence>
<dbReference type="EMBL" id="WIOL01000006">
    <property type="protein sequence ID" value="MQT18421.1"/>
    <property type="molecule type" value="Genomic_DNA"/>
</dbReference>
<gene>
    <name evidence="3" type="ORF">F3168_14290</name>
</gene>
<dbReference type="Proteomes" id="UP000481327">
    <property type="component" value="Unassembled WGS sequence"/>
</dbReference>
<accession>A0A7C9KK42</accession>
<evidence type="ECO:0000256" key="1">
    <source>
        <dbReference type="SAM" id="MobiDB-lite"/>
    </source>
</evidence>
<dbReference type="AlphaFoldDB" id="A0A7C9KK42"/>
<evidence type="ECO:0000313" key="4">
    <source>
        <dbReference type="Proteomes" id="UP000481327"/>
    </source>
</evidence>
<name>A0A7C9KK42_9SPHN</name>
<feature type="chain" id="PRO_5028969951" description="Proteophosphoglycan ppg4" evidence="2">
    <location>
        <begin position="23"/>
        <end position="106"/>
    </location>
</feature>
<feature type="signal peptide" evidence="2">
    <location>
        <begin position="1"/>
        <end position="22"/>
    </location>
</feature>
<keyword evidence="4" id="KW-1185">Reference proteome</keyword>
<organism evidence="3 4">
    <name type="scientific">Sandarakinorhabdus fusca</name>
    <dbReference type="NCBI Taxonomy" id="1439888"/>
    <lineage>
        <taxon>Bacteria</taxon>
        <taxon>Pseudomonadati</taxon>
        <taxon>Pseudomonadota</taxon>
        <taxon>Alphaproteobacteria</taxon>
        <taxon>Sphingomonadales</taxon>
        <taxon>Sphingosinicellaceae</taxon>
        <taxon>Sandarakinorhabdus</taxon>
    </lineage>
</organism>
<feature type="compositionally biased region" description="Polar residues" evidence="1">
    <location>
        <begin position="31"/>
        <end position="63"/>
    </location>
</feature>
<proteinExistence type="predicted"/>
<feature type="compositionally biased region" description="Pro residues" evidence="1">
    <location>
        <begin position="94"/>
        <end position="106"/>
    </location>
</feature>
<feature type="region of interest" description="Disordered" evidence="1">
    <location>
        <begin position="16"/>
        <end position="106"/>
    </location>
</feature>
<protein>
    <recommendedName>
        <fullName evidence="5">Proteophosphoglycan ppg4</fullName>
    </recommendedName>
</protein>
<keyword evidence="2" id="KW-0732">Signal</keyword>